<evidence type="ECO:0000256" key="1">
    <source>
        <dbReference type="SAM" id="Phobius"/>
    </source>
</evidence>
<comment type="caution">
    <text evidence="2">The sequence shown here is derived from an EMBL/GenBank/DDBJ whole genome shotgun (WGS) entry which is preliminary data.</text>
</comment>
<feature type="transmembrane region" description="Helical" evidence="1">
    <location>
        <begin position="31"/>
        <end position="52"/>
    </location>
</feature>
<keyword evidence="1" id="KW-0472">Membrane</keyword>
<organism evidence="2 3">
    <name type="scientific">Robbsia betulipollinis</name>
    <dbReference type="NCBI Taxonomy" id="2981849"/>
    <lineage>
        <taxon>Bacteria</taxon>
        <taxon>Pseudomonadati</taxon>
        <taxon>Pseudomonadota</taxon>
        <taxon>Betaproteobacteria</taxon>
        <taxon>Burkholderiales</taxon>
        <taxon>Burkholderiaceae</taxon>
        <taxon>Robbsia</taxon>
    </lineage>
</organism>
<feature type="transmembrane region" description="Helical" evidence="1">
    <location>
        <begin position="90"/>
        <end position="110"/>
    </location>
</feature>
<name>A0ABT3ZGM9_9BURK</name>
<dbReference type="EMBL" id="JAPMXC010000001">
    <property type="protein sequence ID" value="MCY0385681.1"/>
    <property type="molecule type" value="Genomic_DNA"/>
</dbReference>
<reference evidence="2" key="1">
    <citation type="submission" date="2022-11" db="EMBL/GenBank/DDBJ databases">
        <title>Robbsia betulipollinis sp. nov., isolated from pollen of birch (Betula pendula).</title>
        <authorList>
            <person name="Shi H."/>
            <person name="Ambika Manirajan B."/>
            <person name="Ratering S."/>
            <person name="Geissler-Plaum R."/>
            <person name="Schnell S."/>
        </authorList>
    </citation>
    <scope>NUCLEOTIDE SEQUENCE</scope>
    <source>
        <strain evidence="2">Bb-Pol-6</strain>
    </source>
</reference>
<evidence type="ECO:0000313" key="2">
    <source>
        <dbReference type="EMBL" id="MCY0385681.1"/>
    </source>
</evidence>
<evidence type="ECO:0000313" key="3">
    <source>
        <dbReference type="Proteomes" id="UP001082899"/>
    </source>
</evidence>
<dbReference type="Proteomes" id="UP001082899">
    <property type="component" value="Unassembled WGS sequence"/>
</dbReference>
<proteinExistence type="predicted"/>
<keyword evidence="2" id="KW-0378">Hydrolase</keyword>
<sequence length="170" mass="18872">MASKQAHHATGWPAGLVAAALVAHEGMGGPLYVWSLLALAAGVVGGTAPDWLEVAWWSKRRRLWVTHRTVTHWGVGWGVLLYGSHRYLPAYPLLAGVFGFACGGLMHLLADWPNPMGVPWIYRRHSLNLWNSGKCDLVVVTLAWVAAIVISDHIWFHRIHELAVLKYIRA</sequence>
<gene>
    <name evidence="2" type="ORF">OVY01_00175</name>
</gene>
<keyword evidence="3" id="KW-1185">Reference proteome</keyword>
<accession>A0ABT3ZGM9</accession>
<protein>
    <submittedName>
        <fullName evidence="2">Metal-dependent hydrolase</fullName>
    </submittedName>
</protein>
<feature type="transmembrane region" description="Helical" evidence="1">
    <location>
        <begin position="137"/>
        <end position="156"/>
    </location>
</feature>
<keyword evidence="1" id="KW-0812">Transmembrane</keyword>
<dbReference type="RefSeq" id="WP_267844809.1">
    <property type="nucleotide sequence ID" value="NZ_JAPMXC010000001.1"/>
</dbReference>
<dbReference type="GO" id="GO:0016787">
    <property type="term" value="F:hydrolase activity"/>
    <property type="evidence" value="ECO:0007669"/>
    <property type="project" value="UniProtKB-KW"/>
</dbReference>
<dbReference type="InterPro" id="IPR007404">
    <property type="entry name" value="YdjM-like"/>
</dbReference>
<dbReference type="Pfam" id="PF04307">
    <property type="entry name" value="YdjM"/>
    <property type="match status" value="1"/>
</dbReference>
<keyword evidence="1" id="KW-1133">Transmembrane helix</keyword>